<accession>A0A4D7QHM8</accession>
<dbReference type="InterPro" id="IPR050979">
    <property type="entry name" value="LD-transpeptidase"/>
</dbReference>
<dbReference type="RefSeq" id="WP_137098270.1">
    <property type="nucleotide sequence ID" value="NZ_CP039865.1"/>
</dbReference>
<dbReference type="AlphaFoldDB" id="A0A4D7QHM8"/>
<feature type="active site" description="Proton donor/acceptor" evidence="9">
    <location>
        <position position="149"/>
    </location>
</feature>
<keyword evidence="5" id="KW-0378">Hydrolase</keyword>
<dbReference type="KEGG" id="paqt:E8L99_03650"/>
<keyword evidence="3" id="KW-0328">Glycosyltransferase</keyword>
<evidence type="ECO:0000256" key="7">
    <source>
        <dbReference type="ARBA" id="ARBA00022984"/>
    </source>
</evidence>
<evidence type="ECO:0000256" key="9">
    <source>
        <dbReference type="PROSITE-ProRule" id="PRU01373"/>
    </source>
</evidence>
<dbReference type="InterPro" id="IPR038063">
    <property type="entry name" value="Transpep_catalytic_dom"/>
</dbReference>
<sequence>MTIGTGRRAAAIALGVCAILLTFDLANAAEGRRRGQAREMSRPTGGTETVRAPIAAAAGTIVIRNSERRLYLVQGDGTAIRYRIAVGKQSEQWEGETYVNGRHARPAWSPPAVVRRANPALPDVIPGGAPNNPMGEGALTLAGGEYAIHGTSAGMRRSIGTAASMGCFRMLNEDVVDLMNRVGVGTRVVVTR</sequence>
<evidence type="ECO:0000313" key="11">
    <source>
        <dbReference type="EMBL" id="QCK84936.1"/>
    </source>
</evidence>
<dbReference type="OrthoDB" id="9813664at2"/>
<dbReference type="Proteomes" id="UP000298588">
    <property type="component" value="Chromosome"/>
</dbReference>
<dbReference type="GO" id="GO:0005576">
    <property type="term" value="C:extracellular region"/>
    <property type="evidence" value="ECO:0007669"/>
    <property type="project" value="TreeGrafter"/>
</dbReference>
<comment type="pathway">
    <text evidence="1 9">Cell wall biogenesis; peptidoglycan biosynthesis.</text>
</comment>
<dbReference type="GO" id="GO:0008360">
    <property type="term" value="P:regulation of cell shape"/>
    <property type="evidence" value="ECO:0007669"/>
    <property type="project" value="UniProtKB-UniRule"/>
</dbReference>
<evidence type="ECO:0000256" key="2">
    <source>
        <dbReference type="ARBA" id="ARBA00005992"/>
    </source>
</evidence>
<dbReference type="GO" id="GO:0071972">
    <property type="term" value="F:peptidoglycan L,D-transpeptidase activity"/>
    <property type="evidence" value="ECO:0007669"/>
    <property type="project" value="TreeGrafter"/>
</dbReference>
<evidence type="ECO:0000256" key="5">
    <source>
        <dbReference type="ARBA" id="ARBA00022801"/>
    </source>
</evidence>
<comment type="similarity">
    <text evidence="2">Belongs to the YkuD family.</text>
</comment>
<dbReference type="Gene3D" id="2.40.440.10">
    <property type="entry name" value="L,D-transpeptidase catalytic domain-like"/>
    <property type="match status" value="1"/>
</dbReference>
<name>A0A4D7QHM8_9HYPH</name>
<keyword evidence="6 9" id="KW-0133">Cell shape</keyword>
<dbReference type="UniPathway" id="UPA00219"/>
<dbReference type="InterPro" id="IPR005490">
    <property type="entry name" value="LD_TPept_cat_dom"/>
</dbReference>
<evidence type="ECO:0000256" key="3">
    <source>
        <dbReference type="ARBA" id="ARBA00022676"/>
    </source>
</evidence>
<dbReference type="PANTHER" id="PTHR30582">
    <property type="entry name" value="L,D-TRANSPEPTIDASE"/>
    <property type="match status" value="1"/>
</dbReference>
<evidence type="ECO:0000313" key="12">
    <source>
        <dbReference type="Proteomes" id="UP000298588"/>
    </source>
</evidence>
<evidence type="ECO:0000259" key="10">
    <source>
        <dbReference type="PROSITE" id="PS52029"/>
    </source>
</evidence>
<dbReference type="Pfam" id="PF03734">
    <property type="entry name" value="YkuD"/>
    <property type="match status" value="1"/>
</dbReference>
<protein>
    <submittedName>
        <fullName evidence="11">L,D-transpeptidase</fullName>
    </submittedName>
</protein>
<keyword evidence="8 9" id="KW-0961">Cell wall biogenesis/degradation</keyword>
<dbReference type="GO" id="GO:0018104">
    <property type="term" value="P:peptidoglycan-protein cross-linking"/>
    <property type="evidence" value="ECO:0007669"/>
    <property type="project" value="TreeGrafter"/>
</dbReference>
<evidence type="ECO:0000256" key="6">
    <source>
        <dbReference type="ARBA" id="ARBA00022960"/>
    </source>
</evidence>
<proteinExistence type="inferred from homology"/>
<dbReference type="GO" id="GO:0071555">
    <property type="term" value="P:cell wall organization"/>
    <property type="evidence" value="ECO:0007669"/>
    <property type="project" value="UniProtKB-UniRule"/>
</dbReference>
<organism evidence="11 12">
    <name type="scientific">Phreatobacter aquaticus</name>
    <dbReference type="NCBI Taxonomy" id="2570229"/>
    <lineage>
        <taxon>Bacteria</taxon>
        <taxon>Pseudomonadati</taxon>
        <taxon>Pseudomonadota</taxon>
        <taxon>Alphaproteobacteria</taxon>
        <taxon>Hyphomicrobiales</taxon>
        <taxon>Phreatobacteraceae</taxon>
        <taxon>Phreatobacter</taxon>
    </lineage>
</organism>
<evidence type="ECO:0000256" key="1">
    <source>
        <dbReference type="ARBA" id="ARBA00004752"/>
    </source>
</evidence>
<dbReference type="GO" id="GO:0016757">
    <property type="term" value="F:glycosyltransferase activity"/>
    <property type="evidence" value="ECO:0007669"/>
    <property type="project" value="UniProtKB-KW"/>
</dbReference>
<dbReference type="PANTHER" id="PTHR30582:SF24">
    <property type="entry name" value="L,D-TRANSPEPTIDASE ERFK_SRFK-RELATED"/>
    <property type="match status" value="1"/>
</dbReference>
<keyword evidence="12" id="KW-1185">Reference proteome</keyword>
<feature type="active site" description="Nucleophile" evidence="9">
    <location>
        <position position="167"/>
    </location>
</feature>
<keyword evidence="4" id="KW-0808">Transferase</keyword>
<dbReference type="CDD" id="cd16913">
    <property type="entry name" value="YkuD_like"/>
    <property type="match status" value="1"/>
</dbReference>
<gene>
    <name evidence="11" type="ORF">E8L99_03650</name>
</gene>
<feature type="domain" description="L,D-TPase catalytic" evidence="10">
    <location>
        <begin position="59"/>
        <end position="191"/>
    </location>
</feature>
<keyword evidence="7 9" id="KW-0573">Peptidoglycan synthesis</keyword>
<reference evidence="11 12" key="1">
    <citation type="submission" date="2019-04" db="EMBL/GenBank/DDBJ databases">
        <title>Phreatobacter aquaticus sp. nov.</title>
        <authorList>
            <person name="Choi A."/>
            <person name="Baek K."/>
        </authorList>
    </citation>
    <scope>NUCLEOTIDE SEQUENCE [LARGE SCALE GENOMIC DNA]</scope>
    <source>
        <strain evidence="11 12">NMCR1094</strain>
    </source>
</reference>
<dbReference type="EMBL" id="CP039865">
    <property type="protein sequence ID" value="QCK84936.1"/>
    <property type="molecule type" value="Genomic_DNA"/>
</dbReference>
<dbReference type="SUPFAM" id="SSF141523">
    <property type="entry name" value="L,D-transpeptidase catalytic domain-like"/>
    <property type="match status" value="1"/>
</dbReference>
<dbReference type="PROSITE" id="PS52029">
    <property type="entry name" value="LD_TPASE"/>
    <property type="match status" value="1"/>
</dbReference>
<evidence type="ECO:0000256" key="4">
    <source>
        <dbReference type="ARBA" id="ARBA00022679"/>
    </source>
</evidence>
<evidence type="ECO:0000256" key="8">
    <source>
        <dbReference type="ARBA" id="ARBA00023316"/>
    </source>
</evidence>